<gene>
    <name evidence="1" type="ORF">CEXT_52071</name>
</gene>
<comment type="caution">
    <text evidence="1">The sequence shown here is derived from an EMBL/GenBank/DDBJ whole genome shotgun (WGS) entry which is preliminary data.</text>
</comment>
<sequence length="26" mass="2795">MYTGSAAKIQIEKSLAKARLSSKPES</sequence>
<reference evidence="1 2" key="1">
    <citation type="submission" date="2021-06" db="EMBL/GenBank/DDBJ databases">
        <title>Caerostris extrusa draft genome.</title>
        <authorList>
            <person name="Kono N."/>
            <person name="Arakawa K."/>
        </authorList>
    </citation>
    <scope>NUCLEOTIDE SEQUENCE [LARGE SCALE GENOMIC DNA]</scope>
</reference>
<dbReference type="Proteomes" id="UP001054945">
    <property type="component" value="Unassembled WGS sequence"/>
</dbReference>
<feature type="non-terminal residue" evidence="1">
    <location>
        <position position="26"/>
    </location>
</feature>
<organism evidence="1 2">
    <name type="scientific">Caerostris extrusa</name>
    <name type="common">Bark spider</name>
    <name type="synonym">Caerostris bankana</name>
    <dbReference type="NCBI Taxonomy" id="172846"/>
    <lineage>
        <taxon>Eukaryota</taxon>
        <taxon>Metazoa</taxon>
        <taxon>Ecdysozoa</taxon>
        <taxon>Arthropoda</taxon>
        <taxon>Chelicerata</taxon>
        <taxon>Arachnida</taxon>
        <taxon>Araneae</taxon>
        <taxon>Araneomorphae</taxon>
        <taxon>Entelegynae</taxon>
        <taxon>Araneoidea</taxon>
        <taxon>Araneidae</taxon>
        <taxon>Caerostris</taxon>
    </lineage>
</organism>
<keyword evidence="2" id="KW-1185">Reference proteome</keyword>
<proteinExistence type="predicted"/>
<evidence type="ECO:0000313" key="2">
    <source>
        <dbReference type="Proteomes" id="UP001054945"/>
    </source>
</evidence>
<name>A0AAV4N6I3_CAEEX</name>
<protein>
    <submittedName>
        <fullName evidence="1">Uncharacterized protein</fullName>
    </submittedName>
</protein>
<dbReference type="EMBL" id="BPLR01003032">
    <property type="protein sequence ID" value="GIX80452.1"/>
    <property type="molecule type" value="Genomic_DNA"/>
</dbReference>
<dbReference type="AlphaFoldDB" id="A0AAV4N6I3"/>
<evidence type="ECO:0000313" key="1">
    <source>
        <dbReference type="EMBL" id="GIX80452.1"/>
    </source>
</evidence>
<accession>A0AAV4N6I3</accession>